<gene>
    <name evidence="1" type="ORF">KIN20_025574</name>
</gene>
<dbReference type="AlphaFoldDB" id="A0AAD5NAV5"/>
<name>A0AAD5NAV5_PARTN</name>
<evidence type="ECO:0000313" key="1">
    <source>
        <dbReference type="EMBL" id="KAJ1365311.1"/>
    </source>
</evidence>
<protein>
    <submittedName>
        <fullName evidence="1">Uncharacterized protein</fullName>
    </submittedName>
</protein>
<evidence type="ECO:0000313" key="2">
    <source>
        <dbReference type="Proteomes" id="UP001196413"/>
    </source>
</evidence>
<sequence length="107" mass="12143">MAHKVVIGHVSIGTIYLTSCRARGDKYIDETGEGHIKEETTHPYFLCFDDMRKCSSKTHFHQLDDLRLLSNVQALSFSRLIPMFTPVALKEQMTILFGNNDSQLVAL</sequence>
<dbReference type="EMBL" id="JAHQIW010005230">
    <property type="protein sequence ID" value="KAJ1365311.1"/>
    <property type="molecule type" value="Genomic_DNA"/>
</dbReference>
<keyword evidence="2" id="KW-1185">Reference proteome</keyword>
<comment type="caution">
    <text evidence="1">The sequence shown here is derived from an EMBL/GenBank/DDBJ whole genome shotgun (WGS) entry which is preliminary data.</text>
</comment>
<reference evidence="1" key="1">
    <citation type="submission" date="2021-06" db="EMBL/GenBank/DDBJ databases">
        <title>Parelaphostrongylus tenuis whole genome reference sequence.</title>
        <authorList>
            <person name="Garwood T.J."/>
            <person name="Larsen P.A."/>
            <person name="Fountain-Jones N.M."/>
            <person name="Garbe J.R."/>
            <person name="Macchietto M.G."/>
            <person name="Kania S.A."/>
            <person name="Gerhold R.W."/>
            <person name="Richards J.E."/>
            <person name="Wolf T.M."/>
        </authorList>
    </citation>
    <scope>NUCLEOTIDE SEQUENCE</scope>
    <source>
        <strain evidence="1">MNPRO001-30</strain>
        <tissue evidence="1">Meninges</tissue>
    </source>
</reference>
<organism evidence="1 2">
    <name type="scientific">Parelaphostrongylus tenuis</name>
    <name type="common">Meningeal worm</name>
    <dbReference type="NCBI Taxonomy" id="148309"/>
    <lineage>
        <taxon>Eukaryota</taxon>
        <taxon>Metazoa</taxon>
        <taxon>Ecdysozoa</taxon>
        <taxon>Nematoda</taxon>
        <taxon>Chromadorea</taxon>
        <taxon>Rhabditida</taxon>
        <taxon>Rhabditina</taxon>
        <taxon>Rhabditomorpha</taxon>
        <taxon>Strongyloidea</taxon>
        <taxon>Metastrongylidae</taxon>
        <taxon>Parelaphostrongylus</taxon>
    </lineage>
</organism>
<dbReference type="Proteomes" id="UP001196413">
    <property type="component" value="Unassembled WGS sequence"/>
</dbReference>
<proteinExistence type="predicted"/>
<accession>A0AAD5NAV5</accession>